<reference evidence="1 2" key="1">
    <citation type="submission" date="2024-03" db="EMBL/GenBank/DDBJ databases">
        <title>The Acrasis kona genome and developmental transcriptomes reveal deep origins of eukaryotic multicellular pathways.</title>
        <authorList>
            <person name="Sheikh S."/>
            <person name="Fu C.-J."/>
            <person name="Brown M.W."/>
            <person name="Baldauf S.L."/>
        </authorList>
    </citation>
    <scope>NUCLEOTIDE SEQUENCE [LARGE SCALE GENOMIC DNA]</scope>
    <source>
        <strain evidence="1 2">ATCC MYA-3509</strain>
    </source>
</reference>
<gene>
    <name evidence="1" type="ORF">AKO1_012404</name>
</gene>
<organism evidence="1 2">
    <name type="scientific">Acrasis kona</name>
    <dbReference type="NCBI Taxonomy" id="1008807"/>
    <lineage>
        <taxon>Eukaryota</taxon>
        <taxon>Discoba</taxon>
        <taxon>Heterolobosea</taxon>
        <taxon>Tetramitia</taxon>
        <taxon>Eutetramitia</taxon>
        <taxon>Acrasidae</taxon>
        <taxon>Acrasis</taxon>
    </lineage>
</organism>
<sequence>MHYINNHLEKHLFSFVESVIHEAARHFLLAYQYLESKKFDNEERSQQVHLLEDADVAINVIHASCELYNQSQQYGAMLHCLQQSSFIYDYMVRKNSHSQSESTIWKSKKGISYYKIFNLYVGQMCISKLNLIRSAKLLCSVDHVQYYEIYNSEFYHSYNYNVTNRKSSNTDSIILQQECNALIDGTKSYGSTHDLISAHSNCALLHFSNGRFEQSSIQIQNALMNYYRDPNLHLHASTFKLWFVNDVIFLSFQGAMVQYILCNLNTSEKMIHDSNRYGFHMKDHHLPSFIFGRLKNIYFLALKLDYNAICECSNQMDQILNEMGGTDCIKTIREFEPIRSICDVLRLIQDGQDGNVIDEFQVDDQLLKICKSLSSQDEQHADSLDISCHVLLCNVILYRLEHPLLNVATDSNLIDAGIELCDLLINMNHVINFNLDCYRIKAELLIHGRRLLSSSTTPNTSPTAQDKLTTKKIKDLFEFGISLSAKLGARMYQLRTLCGYYNFIKSRKTKNNIKSVLQLNAHQVDHSNLDIRNAYKILKSSDGDDGTSVKSLTQSIFDKQDLDSVTSSGSKYKA</sequence>
<comment type="caution">
    <text evidence="1">The sequence shown here is derived from an EMBL/GenBank/DDBJ whole genome shotgun (WGS) entry which is preliminary data.</text>
</comment>
<dbReference type="EMBL" id="JAOPGA020000795">
    <property type="protein sequence ID" value="KAL0481800.1"/>
    <property type="molecule type" value="Genomic_DNA"/>
</dbReference>
<dbReference type="AlphaFoldDB" id="A0AAW2YYF8"/>
<dbReference type="Proteomes" id="UP001431209">
    <property type="component" value="Unassembled WGS sequence"/>
</dbReference>
<proteinExistence type="predicted"/>
<evidence type="ECO:0000313" key="1">
    <source>
        <dbReference type="EMBL" id="KAL0481800.1"/>
    </source>
</evidence>
<evidence type="ECO:0000313" key="2">
    <source>
        <dbReference type="Proteomes" id="UP001431209"/>
    </source>
</evidence>
<name>A0AAW2YYF8_9EUKA</name>
<accession>A0AAW2YYF8</accession>
<protein>
    <submittedName>
        <fullName evidence="1">Uncharacterized protein</fullName>
    </submittedName>
</protein>
<keyword evidence="2" id="KW-1185">Reference proteome</keyword>